<protein>
    <submittedName>
        <fullName evidence="1">Uncharacterized protein</fullName>
    </submittedName>
</protein>
<keyword evidence="2" id="KW-1185">Reference proteome</keyword>
<dbReference type="AlphaFoldDB" id="A0A151K1L6"/>
<evidence type="ECO:0000313" key="2">
    <source>
        <dbReference type="Proteomes" id="UP000078540"/>
    </source>
</evidence>
<comment type="caution">
    <text evidence="1">The sequence shown here is derived from an EMBL/GenBank/DDBJ whole genome shotgun (WGS) entry which is preliminary data.</text>
</comment>
<organism evidence="1 2">
    <name type="scientific">Atta colombica</name>
    <dbReference type="NCBI Taxonomy" id="520822"/>
    <lineage>
        <taxon>Eukaryota</taxon>
        <taxon>Metazoa</taxon>
        <taxon>Ecdysozoa</taxon>
        <taxon>Arthropoda</taxon>
        <taxon>Hexapoda</taxon>
        <taxon>Insecta</taxon>
        <taxon>Pterygota</taxon>
        <taxon>Neoptera</taxon>
        <taxon>Endopterygota</taxon>
        <taxon>Hymenoptera</taxon>
        <taxon>Apocrita</taxon>
        <taxon>Aculeata</taxon>
        <taxon>Formicoidea</taxon>
        <taxon>Formicidae</taxon>
        <taxon>Myrmicinae</taxon>
        <taxon>Atta</taxon>
    </lineage>
</organism>
<dbReference type="EMBL" id="LKEW01001114">
    <property type="protein sequence ID" value="KYN45476.1"/>
    <property type="molecule type" value="Genomic_DNA"/>
</dbReference>
<dbReference type="Proteomes" id="UP000078540">
    <property type="component" value="Unassembled WGS sequence"/>
</dbReference>
<proteinExistence type="predicted"/>
<reference evidence="1 2" key="1">
    <citation type="submission" date="2015-09" db="EMBL/GenBank/DDBJ databases">
        <title>Atta colombica WGS genome.</title>
        <authorList>
            <person name="Nygaard S."/>
            <person name="Hu H."/>
            <person name="Boomsma J."/>
            <person name="Zhang G."/>
        </authorList>
    </citation>
    <scope>NUCLEOTIDE SEQUENCE [LARGE SCALE GENOMIC DNA]</scope>
    <source>
        <strain evidence="1">Treedump-2</strain>
        <tissue evidence="1">Whole body</tissue>
    </source>
</reference>
<gene>
    <name evidence="1" type="ORF">ALC53_00034</name>
</gene>
<name>A0A151K1L6_9HYME</name>
<accession>A0A151K1L6</accession>
<evidence type="ECO:0000313" key="1">
    <source>
        <dbReference type="EMBL" id="KYN45476.1"/>
    </source>
</evidence>
<sequence>MAYDSSTYTQNRCNNRNLLASIEEIGYFTFSNNSDVSYEDFCDLCHKYWQQKYRFLVIDKNSALIGRRYTKGFNNFAIP</sequence>